<keyword evidence="8 15" id="KW-0012">Acyltransferase</keyword>
<keyword evidence="5 15" id="KW-0808">Transferase</keyword>
<keyword evidence="16" id="KW-1185">Reference proteome</keyword>
<dbReference type="KEGG" id="mai:MICA_786"/>
<evidence type="ECO:0000256" key="12">
    <source>
        <dbReference type="ARBA" id="ARBA00047654"/>
    </source>
</evidence>
<reference evidence="15 16" key="1">
    <citation type="journal article" date="2011" name="BMC Genomics">
        <title>Genomic insights into an obligate epibiotic bacterial predator: Micavibrio aeruginosavorus ARL-13.</title>
        <authorList>
            <person name="Wang Z."/>
            <person name="Kadouri D."/>
            <person name="Wu M."/>
        </authorList>
    </citation>
    <scope>NUCLEOTIDE SEQUENCE [LARGE SCALE GENOMIC DNA]</scope>
    <source>
        <strain evidence="15 16">ARL-13</strain>
    </source>
</reference>
<dbReference type="OrthoDB" id="9807157at2"/>
<sequence length="409" mass="44823">MTGFDYTGFFADRITELKTEGRYRTFATLSRIAGRFPQAMYHAPDGTSREVTIWCSNDYLGMGQHPVVLNAMHEAIDACGSGAGGTRNISGTTRYHVELEATMARLHNKEAALVFTSGYTANEGALGTIGRMLPNCIIFSDALNHASMIHGMKSSGAEKAVFRHNDLAHLEELLQKADPKRPKIVAFESVYSMEGDICPMAEIIALAEKYGALTYLDEVHGVGLYGPRGAGVAEERDLMDRIDIIEGTFGKAYGLIGGYIAGRASIVDAVRSFASGFIFTTSLPPAVLAGAKASVEYLMNSSIERQRQRANVKRFKDRLTRDNLPFMQGESHIVPLVVGDSSCCKLVTDILLNDYNMYVQPINYPTVPKGTERMRLTATAAHSLDEVDAFADILRDLWEEQHVAQYAAA</sequence>
<dbReference type="STRING" id="856793.MICA_786"/>
<dbReference type="NCBIfam" id="TIGR01821">
    <property type="entry name" value="5aminolev_synth"/>
    <property type="match status" value="1"/>
</dbReference>
<dbReference type="Gene3D" id="3.90.1150.10">
    <property type="entry name" value="Aspartate Aminotransferase, domain 1"/>
    <property type="match status" value="1"/>
</dbReference>
<evidence type="ECO:0000259" key="14">
    <source>
        <dbReference type="Pfam" id="PF00155"/>
    </source>
</evidence>
<gene>
    <name evidence="15" type="primary">hemA</name>
    <name evidence="15" type="ordered locus">MICA_786</name>
</gene>
<dbReference type="InterPro" id="IPR050087">
    <property type="entry name" value="AON_synthase_class-II"/>
</dbReference>
<dbReference type="InterPro" id="IPR001917">
    <property type="entry name" value="Aminotrans_II_pyridoxalP_BS"/>
</dbReference>
<keyword evidence="7" id="KW-0350">Heme biosynthesis</keyword>
<protein>
    <recommendedName>
        <fullName evidence="4">5-aminolevulinate synthase</fullName>
        <ecNumber evidence="4">2.3.1.37</ecNumber>
    </recommendedName>
    <alternativeName>
        <fullName evidence="9">5-aminolevulinic acid synthase</fullName>
    </alternativeName>
    <alternativeName>
        <fullName evidence="10">Delta-ALA synthase</fullName>
    </alternativeName>
    <alternativeName>
        <fullName evidence="11">Delta-aminolevulinate synthase</fullName>
    </alternativeName>
</protein>
<evidence type="ECO:0000256" key="9">
    <source>
        <dbReference type="ARBA" id="ARBA00031691"/>
    </source>
</evidence>
<dbReference type="InterPro" id="IPR004839">
    <property type="entry name" value="Aminotransferase_I/II_large"/>
</dbReference>
<keyword evidence="6 13" id="KW-0663">Pyridoxal phosphate</keyword>
<evidence type="ECO:0000313" key="15">
    <source>
        <dbReference type="EMBL" id="AEP09120.1"/>
    </source>
</evidence>
<evidence type="ECO:0000256" key="1">
    <source>
        <dbReference type="ARBA" id="ARBA00001933"/>
    </source>
</evidence>
<comment type="cofactor">
    <cofactor evidence="1 13">
        <name>pyridoxal 5'-phosphate</name>
        <dbReference type="ChEBI" id="CHEBI:597326"/>
    </cofactor>
</comment>
<dbReference type="UniPathway" id="UPA00251">
    <property type="reaction ID" value="UER00375"/>
</dbReference>
<dbReference type="EC" id="2.3.1.37" evidence="4"/>
<dbReference type="InterPro" id="IPR015421">
    <property type="entry name" value="PyrdxlP-dep_Trfase_major"/>
</dbReference>
<evidence type="ECO:0000256" key="11">
    <source>
        <dbReference type="ARBA" id="ARBA00032773"/>
    </source>
</evidence>
<dbReference type="PANTHER" id="PTHR13693">
    <property type="entry name" value="CLASS II AMINOTRANSFERASE/8-AMINO-7-OXONONANOATE SYNTHASE"/>
    <property type="match status" value="1"/>
</dbReference>
<dbReference type="HOGENOM" id="CLU_015846_11_1_5"/>
<dbReference type="SUPFAM" id="SSF53383">
    <property type="entry name" value="PLP-dependent transferases"/>
    <property type="match status" value="1"/>
</dbReference>
<evidence type="ECO:0000256" key="6">
    <source>
        <dbReference type="ARBA" id="ARBA00022898"/>
    </source>
</evidence>
<dbReference type="Gene3D" id="3.40.640.10">
    <property type="entry name" value="Type I PLP-dependent aspartate aminotransferase-like (Major domain)"/>
    <property type="match status" value="1"/>
</dbReference>
<evidence type="ECO:0000256" key="10">
    <source>
        <dbReference type="ARBA" id="ARBA00031945"/>
    </source>
</evidence>
<dbReference type="InterPro" id="IPR015424">
    <property type="entry name" value="PyrdxlP-dep_Trfase"/>
</dbReference>
<comment type="pathway">
    <text evidence="2">Porphyrin-containing compound metabolism; protoporphyrin-IX biosynthesis; 5-aminolevulinate from glycine: step 1/1.</text>
</comment>
<dbReference type="PANTHER" id="PTHR13693:SF102">
    <property type="entry name" value="2-AMINO-3-KETOBUTYRATE COENZYME A LIGASE, MITOCHONDRIAL"/>
    <property type="match status" value="1"/>
</dbReference>
<dbReference type="EMBL" id="CP002382">
    <property type="protein sequence ID" value="AEP09120.1"/>
    <property type="molecule type" value="Genomic_DNA"/>
</dbReference>
<proteinExistence type="inferred from homology"/>
<dbReference type="AlphaFoldDB" id="G2KQI4"/>
<evidence type="ECO:0000256" key="2">
    <source>
        <dbReference type="ARBA" id="ARBA00005029"/>
    </source>
</evidence>
<evidence type="ECO:0000256" key="4">
    <source>
        <dbReference type="ARBA" id="ARBA00013257"/>
    </source>
</evidence>
<evidence type="ECO:0000256" key="13">
    <source>
        <dbReference type="RuleBase" id="RU003693"/>
    </source>
</evidence>
<dbReference type="InterPro" id="IPR010961">
    <property type="entry name" value="4pyrrol_synth_NH2levulA_synth"/>
</dbReference>
<dbReference type="GO" id="GO:0003870">
    <property type="term" value="F:5-aminolevulinate synthase activity"/>
    <property type="evidence" value="ECO:0007669"/>
    <property type="project" value="UniProtKB-EC"/>
</dbReference>
<dbReference type="PROSITE" id="PS00599">
    <property type="entry name" value="AA_TRANSFER_CLASS_2"/>
    <property type="match status" value="1"/>
</dbReference>
<evidence type="ECO:0000313" key="16">
    <source>
        <dbReference type="Proteomes" id="UP000009286"/>
    </source>
</evidence>
<dbReference type="CDD" id="cd06454">
    <property type="entry name" value="KBL_like"/>
    <property type="match status" value="1"/>
</dbReference>
<organism evidence="15 16">
    <name type="scientific">Micavibrio aeruginosavorus (strain ARL-13)</name>
    <dbReference type="NCBI Taxonomy" id="856793"/>
    <lineage>
        <taxon>Bacteria</taxon>
        <taxon>Pseudomonadati</taxon>
        <taxon>Bdellovibrionota</taxon>
        <taxon>Bdellovibrionia</taxon>
        <taxon>Bdellovibrionales</taxon>
        <taxon>Pseudobdellovibrionaceae</taxon>
        <taxon>Micavibrio</taxon>
    </lineage>
</organism>
<dbReference type="RefSeq" id="WP_014102343.1">
    <property type="nucleotide sequence ID" value="NC_016026.1"/>
</dbReference>
<dbReference type="eggNOG" id="COG0156">
    <property type="taxonomic scope" value="Bacteria"/>
</dbReference>
<dbReference type="Pfam" id="PF00155">
    <property type="entry name" value="Aminotran_1_2"/>
    <property type="match status" value="1"/>
</dbReference>
<evidence type="ECO:0000256" key="3">
    <source>
        <dbReference type="ARBA" id="ARBA00008392"/>
    </source>
</evidence>
<evidence type="ECO:0000256" key="8">
    <source>
        <dbReference type="ARBA" id="ARBA00023315"/>
    </source>
</evidence>
<accession>G2KQI4</accession>
<comment type="similarity">
    <text evidence="3 13">Belongs to the class-II pyridoxal-phosphate-dependent aminotransferase family.</text>
</comment>
<dbReference type="FunFam" id="3.40.640.10:FF:000006">
    <property type="entry name" value="5-aminolevulinate synthase, mitochondrial"/>
    <property type="match status" value="1"/>
</dbReference>
<dbReference type="GO" id="GO:0030170">
    <property type="term" value="F:pyridoxal phosphate binding"/>
    <property type="evidence" value="ECO:0007669"/>
    <property type="project" value="InterPro"/>
</dbReference>
<dbReference type="GO" id="GO:0006782">
    <property type="term" value="P:protoporphyrinogen IX biosynthetic process"/>
    <property type="evidence" value="ECO:0007669"/>
    <property type="project" value="UniProtKB-UniPathway"/>
</dbReference>
<name>G2KQI4_MICAA</name>
<evidence type="ECO:0000256" key="5">
    <source>
        <dbReference type="ARBA" id="ARBA00022679"/>
    </source>
</evidence>
<dbReference type="InterPro" id="IPR015422">
    <property type="entry name" value="PyrdxlP-dep_Trfase_small"/>
</dbReference>
<dbReference type="Proteomes" id="UP000009286">
    <property type="component" value="Chromosome"/>
</dbReference>
<evidence type="ECO:0000256" key="7">
    <source>
        <dbReference type="ARBA" id="ARBA00023133"/>
    </source>
</evidence>
<comment type="catalytic activity">
    <reaction evidence="12">
        <text>succinyl-CoA + glycine + H(+) = 5-aminolevulinate + CO2 + CoA</text>
        <dbReference type="Rhea" id="RHEA:12921"/>
        <dbReference type="ChEBI" id="CHEBI:15378"/>
        <dbReference type="ChEBI" id="CHEBI:16526"/>
        <dbReference type="ChEBI" id="CHEBI:57287"/>
        <dbReference type="ChEBI" id="CHEBI:57292"/>
        <dbReference type="ChEBI" id="CHEBI:57305"/>
        <dbReference type="ChEBI" id="CHEBI:356416"/>
        <dbReference type="EC" id="2.3.1.37"/>
    </reaction>
</comment>
<feature type="domain" description="Aminotransferase class I/classII large" evidence="14">
    <location>
        <begin position="50"/>
        <end position="393"/>
    </location>
</feature>